<reference evidence="2" key="1">
    <citation type="journal article" date="2018" name="BMC Genomics">
        <title>Genomic insights into host adaptation between the wheat stripe rust pathogen (Puccinia striiformis f. sp. tritici) and the barley stripe rust pathogen (Puccinia striiformis f. sp. hordei).</title>
        <authorList>
            <person name="Xia C."/>
            <person name="Wang M."/>
            <person name="Yin C."/>
            <person name="Cornejo O.E."/>
            <person name="Hulbert S.H."/>
            <person name="Chen X."/>
        </authorList>
    </citation>
    <scope>NUCLEOTIDE SEQUENCE [LARGE SCALE GENOMIC DNA]</scope>
    <source>
        <strain evidence="2">93-210</strain>
    </source>
</reference>
<accession>A0ACC0EFX3</accession>
<dbReference type="EMBL" id="CM045870">
    <property type="protein sequence ID" value="KAI7953506.1"/>
    <property type="molecule type" value="Genomic_DNA"/>
</dbReference>
<evidence type="ECO:0000313" key="2">
    <source>
        <dbReference type="Proteomes" id="UP001060170"/>
    </source>
</evidence>
<keyword evidence="2" id="KW-1185">Reference proteome</keyword>
<dbReference type="Proteomes" id="UP001060170">
    <property type="component" value="Chromosome 6"/>
</dbReference>
<organism evidence="1 2">
    <name type="scientific">Puccinia striiformis f. sp. tritici</name>
    <dbReference type="NCBI Taxonomy" id="168172"/>
    <lineage>
        <taxon>Eukaryota</taxon>
        <taxon>Fungi</taxon>
        <taxon>Dikarya</taxon>
        <taxon>Basidiomycota</taxon>
        <taxon>Pucciniomycotina</taxon>
        <taxon>Pucciniomycetes</taxon>
        <taxon>Pucciniales</taxon>
        <taxon>Pucciniaceae</taxon>
        <taxon>Puccinia</taxon>
    </lineage>
</organism>
<sequence length="391" mass="43358">MPPRVGSLLDQLSYDRPDGVYKLSMPPSCARTPMKPNSTSGIPSHGPTVRCTFLEEGRVLMVAMNRPKYLNSMTDEMQNDLERVLDYAEEEPSIWVIVITGTIIPKTTKSFCGGQDLKDWFGQKDEDQRERLLKTPKGFGSISRRHSRKPMIAAVDGLCLGGGLELLLNCDLVIATEPSTFGFPEVSKGVFVAQGGIPRLVHHCGRTLASELLFLGRSINALTARDKFRIVNEVVPTTEDLMPAVHKMSKQIISNSPAAVQLTKLALVDTLRRGHRSFLREAELNKLGKLENETGSGIEQSTVSTILSDEFEDWFSGPDMQEGLKSFVEFSATGQPFFRSSLSFLPCLTLIKTHLFGFSTPLNNLNCTLVNQKRKPKWTDPVKKKLGSSKL</sequence>
<evidence type="ECO:0000313" key="1">
    <source>
        <dbReference type="EMBL" id="KAI7953506.1"/>
    </source>
</evidence>
<name>A0ACC0EFX3_9BASI</name>
<reference evidence="1 2" key="3">
    <citation type="journal article" date="2022" name="Microbiol. Spectr.">
        <title>Folding features and dynamics of 3D genome architecture in plant fungal pathogens.</title>
        <authorList>
            <person name="Xia C."/>
        </authorList>
    </citation>
    <scope>NUCLEOTIDE SEQUENCE [LARGE SCALE GENOMIC DNA]</scope>
    <source>
        <strain evidence="1 2">93-210</strain>
    </source>
</reference>
<comment type="caution">
    <text evidence="1">The sequence shown here is derived from an EMBL/GenBank/DDBJ whole genome shotgun (WGS) entry which is preliminary data.</text>
</comment>
<reference evidence="2" key="2">
    <citation type="journal article" date="2018" name="Mol. Plant Microbe Interact.">
        <title>Genome sequence resources for the wheat stripe rust pathogen (Puccinia striiformis f. sp. tritici) and the barley stripe rust pathogen (Puccinia striiformis f. sp. hordei).</title>
        <authorList>
            <person name="Xia C."/>
            <person name="Wang M."/>
            <person name="Yin C."/>
            <person name="Cornejo O.E."/>
            <person name="Hulbert S.H."/>
            <person name="Chen X."/>
        </authorList>
    </citation>
    <scope>NUCLEOTIDE SEQUENCE [LARGE SCALE GENOMIC DNA]</scope>
    <source>
        <strain evidence="2">93-210</strain>
    </source>
</reference>
<proteinExistence type="predicted"/>
<protein>
    <submittedName>
        <fullName evidence="1">Uncharacterized protein</fullName>
    </submittedName>
</protein>
<gene>
    <name evidence="1" type="ORF">MJO28_006053</name>
</gene>